<name>A0A0D7WTK7_9BACL</name>
<accession>A0A0D7WTK7</accession>
<dbReference type="OrthoDB" id="2659962at2"/>
<comment type="caution">
    <text evidence="2">The sequence shown here is derived from an EMBL/GenBank/DDBJ whole genome shotgun (WGS) entry which is preliminary data.</text>
</comment>
<dbReference type="EMBL" id="JTHP01000135">
    <property type="protein sequence ID" value="KJD42329.1"/>
    <property type="molecule type" value="Genomic_DNA"/>
</dbReference>
<feature type="region of interest" description="Disordered" evidence="1">
    <location>
        <begin position="29"/>
        <end position="72"/>
    </location>
</feature>
<evidence type="ECO:0000313" key="3">
    <source>
        <dbReference type="Proteomes" id="UP000032534"/>
    </source>
</evidence>
<dbReference type="RefSeq" id="WP_044649357.1">
    <property type="nucleotide sequence ID" value="NZ_JTHP01000135.1"/>
</dbReference>
<reference evidence="2 3" key="1">
    <citation type="submission" date="2014-11" db="EMBL/GenBank/DDBJ databases">
        <title>Draft Genome Sequences of Paenibacillus polymyxa NRRL B-30509 and Paenibacillus terrae NRRL B-30644, Strains from a Poultry Environment that Produce Tridecaptin A and Paenicidins.</title>
        <authorList>
            <person name="van Belkum M.J."/>
            <person name="Lohans C.T."/>
            <person name="Vederas J.C."/>
        </authorList>
    </citation>
    <scope>NUCLEOTIDE SEQUENCE [LARGE SCALE GENOMIC DNA]</scope>
    <source>
        <strain evidence="2 3">NRRL B-30644</strain>
    </source>
</reference>
<evidence type="ECO:0000256" key="1">
    <source>
        <dbReference type="SAM" id="MobiDB-lite"/>
    </source>
</evidence>
<organism evidence="2 3">
    <name type="scientific">Paenibacillus terrae</name>
    <dbReference type="NCBI Taxonomy" id="159743"/>
    <lineage>
        <taxon>Bacteria</taxon>
        <taxon>Bacillati</taxon>
        <taxon>Bacillota</taxon>
        <taxon>Bacilli</taxon>
        <taxon>Bacillales</taxon>
        <taxon>Paenibacillaceae</taxon>
        <taxon>Paenibacillus</taxon>
    </lineage>
</organism>
<dbReference type="AlphaFoldDB" id="A0A0D7WTK7"/>
<gene>
    <name evidence="2" type="ORF">QD47_28810</name>
</gene>
<keyword evidence="3" id="KW-1185">Reference proteome</keyword>
<dbReference type="Proteomes" id="UP000032534">
    <property type="component" value="Unassembled WGS sequence"/>
</dbReference>
<proteinExistence type="predicted"/>
<evidence type="ECO:0000313" key="2">
    <source>
        <dbReference type="EMBL" id="KJD42329.1"/>
    </source>
</evidence>
<sequence>MWFLNQETGCTWEVTDQELVLRLQASGHYEQVNEPQQNETEEDETVTKAQTVKNMKRTAKAQVKEEQEQTHE</sequence>
<protein>
    <submittedName>
        <fullName evidence="2">Uncharacterized protein</fullName>
    </submittedName>
</protein>
<feature type="compositionally biased region" description="Basic and acidic residues" evidence="1">
    <location>
        <begin position="62"/>
        <end position="72"/>
    </location>
</feature>
<dbReference type="PATRIC" id="fig|159743.3.peg.6432"/>